<evidence type="ECO:0000313" key="2">
    <source>
        <dbReference type="Proteomes" id="UP000008694"/>
    </source>
</evidence>
<dbReference type="InterPro" id="IPR015943">
    <property type="entry name" value="WD40/YVTN_repeat-like_dom_sf"/>
</dbReference>
<sequence length="83" mass="9499">MHLTFIVDGFYLNLLDWGVLAIALGHTLYLWDASTGVTIDEEKGPFNWAPDGRHVHLWDSASNRNQLRTLKSRITGMFLLLEE</sequence>
<dbReference type="HOGENOM" id="CLU_2545735_0_0_1"/>
<keyword evidence="2" id="KW-1185">Reference proteome</keyword>
<reference evidence="2" key="1">
    <citation type="journal article" date="2011" name="Nat. Genet.">
        <title>The Arabidopsis lyrata genome sequence and the basis of rapid genome size change.</title>
        <authorList>
            <person name="Hu T.T."/>
            <person name="Pattyn P."/>
            <person name="Bakker E.G."/>
            <person name="Cao J."/>
            <person name="Cheng J.-F."/>
            <person name="Clark R.M."/>
            <person name="Fahlgren N."/>
            <person name="Fawcett J.A."/>
            <person name="Grimwood J."/>
            <person name="Gundlach H."/>
            <person name="Haberer G."/>
            <person name="Hollister J.D."/>
            <person name="Ossowski S."/>
            <person name="Ottilar R.P."/>
            <person name="Salamov A.A."/>
            <person name="Schneeberger K."/>
            <person name="Spannagl M."/>
            <person name="Wang X."/>
            <person name="Yang L."/>
            <person name="Nasrallah M.E."/>
            <person name="Bergelson J."/>
            <person name="Carrington J.C."/>
            <person name="Gaut B.S."/>
            <person name="Schmutz J."/>
            <person name="Mayer K.F.X."/>
            <person name="Van de Peer Y."/>
            <person name="Grigoriev I.V."/>
            <person name="Nordborg M."/>
            <person name="Weigel D."/>
            <person name="Guo Y.-L."/>
        </authorList>
    </citation>
    <scope>NUCLEOTIDE SEQUENCE [LARGE SCALE GENOMIC DNA]</scope>
    <source>
        <strain evidence="2">cv. MN47</strain>
    </source>
</reference>
<evidence type="ECO:0008006" key="3">
    <source>
        <dbReference type="Google" id="ProtNLM"/>
    </source>
</evidence>
<organism evidence="2">
    <name type="scientific">Arabidopsis lyrata subsp. lyrata</name>
    <name type="common">Lyre-leaved rock-cress</name>
    <dbReference type="NCBI Taxonomy" id="81972"/>
    <lineage>
        <taxon>Eukaryota</taxon>
        <taxon>Viridiplantae</taxon>
        <taxon>Streptophyta</taxon>
        <taxon>Embryophyta</taxon>
        <taxon>Tracheophyta</taxon>
        <taxon>Spermatophyta</taxon>
        <taxon>Magnoliopsida</taxon>
        <taxon>eudicotyledons</taxon>
        <taxon>Gunneridae</taxon>
        <taxon>Pentapetalae</taxon>
        <taxon>rosids</taxon>
        <taxon>malvids</taxon>
        <taxon>Brassicales</taxon>
        <taxon>Brassicaceae</taxon>
        <taxon>Camelineae</taxon>
        <taxon>Arabidopsis</taxon>
    </lineage>
</organism>
<dbReference type="Gramene" id="scaffold_44300001.1">
    <property type="protein sequence ID" value="scaffold_44300001.1"/>
    <property type="gene ID" value="scaffold_44300001.1"/>
</dbReference>
<accession>D7MXJ6</accession>
<dbReference type="eggNOG" id="KOG0305">
    <property type="taxonomic scope" value="Eukaryota"/>
</dbReference>
<gene>
    <name evidence="1" type="ORF">ARALYDRAFT_920671</name>
</gene>
<name>D7MXJ6_ARALL</name>
<dbReference type="STRING" id="81972.D7MXJ6"/>
<proteinExistence type="predicted"/>
<evidence type="ECO:0000313" key="1">
    <source>
        <dbReference type="EMBL" id="EFH38736.1"/>
    </source>
</evidence>
<dbReference type="Gene3D" id="2.130.10.10">
    <property type="entry name" value="YVTN repeat-like/Quinoprotein amine dehydrogenase"/>
    <property type="match status" value="1"/>
</dbReference>
<protein>
    <recommendedName>
        <fullName evidence="3">Anaphase-promoting complex subunit 4 WD40 domain-containing protein</fullName>
    </recommendedName>
</protein>
<dbReference type="EMBL" id="GL349017">
    <property type="protein sequence ID" value="EFH38736.1"/>
    <property type="molecule type" value="Genomic_DNA"/>
</dbReference>
<dbReference type="Proteomes" id="UP000008694">
    <property type="component" value="Unassembled WGS sequence"/>
</dbReference>
<dbReference type="AlphaFoldDB" id="D7MXJ6"/>